<dbReference type="GO" id="GO:0008270">
    <property type="term" value="F:zinc ion binding"/>
    <property type="evidence" value="ECO:0007669"/>
    <property type="project" value="UniProtKB-KW"/>
</dbReference>
<evidence type="ECO:0000256" key="1">
    <source>
        <dbReference type="PROSITE-ProRule" id="PRU00047"/>
    </source>
</evidence>
<dbReference type="Gene3D" id="4.10.60.10">
    <property type="entry name" value="Zinc finger, CCHC-type"/>
    <property type="match status" value="1"/>
</dbReference>
<dbReference type="InterPro" id="IPR001878">
    <property type="entry name" value="Znf_CCHC"/>
</dbReference>
<dbReference type="PROSITE" id="PS50158">
    <property type="entry name" value="ZF_CCHC"/>
    <property type="match status" value="1"/>
</dbReference>
<sequence>MAKAKCYNCQKTSHFARECTEPKKYKCNKTCDKGSSRIRKLPSSASMQLLHRYGEWRTRGGLWDWFIPTQAQHWV</sequence>
<feature type="domain" description="CCHC-type" evidence="2">
    <location>
        <begin position="5"/>
        <end position="21"/>
    </location>
</feature>
<keyword evidence="1" id="KW-0863">Zinc-finger</keyword>
<evidence type="ECO:0000313" key="3">
    <source>
        <dbReference type="EMBL" id="KAL0387455.1"/>
    </source>
</evidence>
<dbReference type="Pfam" id="PF00098">
    <property type="entry name" value="zf-CCHC"/>
    <property type="match status" value="1"/>
</dbReference>
<gene>
    <name evidence="3" type="ORF">Sradi_2627300</name>
</gene>
<proteinExistence type="predicted"/>
<protein>
    <recommendedName>
        <fullName evidence="2">CCHC-type domain-containing protein</fullName>
    </recommendedName>
</protein>
<dbReference type="GO" id="GO:0003676">
    <property type="term" value="F:nucleic acid binding"/>
    <property type="evidence" value="ECO:0007669"/>
    <property type="project" value="InterPro"/>
</dbReference>
<name>A0AAW2S4L1_SESRA</name>
<reference evidence="3" key="1">
    <citation type="submission" date="2020-06" db="EMBL/GenBank/DDBJ databases">
        <authorList>
            <person name="Li T."/>
            <person name="Hu X."/>
            <person name="Zhang T."/>
            <person name="Song X."/>
            <person name="Zhang H."/>
            <person name="Dai N."/>
            <person name="Sheng W."/>
            <person name="Hou X."/>
            <person name="Wei L."/>
        </authorList>
    </citation>
    <scope>NUCLEOTIDE SEQUENCE</scope>
    <source>
        <strain evidence="3">G02</strain>
        <tissue evidence="3">Leaf</tissue>
    </source>
</reference>
<organism evidence="3">
    <name type="scientific">Sesamum radiatum</name>
    <name type="common">Black benniseed</name>
    <dbReference type="NCBI Taxonomy" id="300843"/>
    <lineage>
        <taxon>Eukaryota</taxon>
        <taxon>Viridiplantae</taxon>
        <taxon>Streptophyta</taxon>
        <taxon>Embryophyta</taxon>
        <taxon>Tracheophyta</taxon>
        <taxon>Spermatophyta</taxon>
        <taxon>Magnoliopsida</taxon>
        <taxon>eudicotyledons</taxon>
        <taxon>Gunneridae</taxon>
        <taxon>Pentapetalae</taxon>
        <taxon>asterids</taxon>
        <taxon>lamiids</taxon>
        <taxon>Lamiales</taxon>
        <taxon>Pedaliaceae</taxon>
        <taxon>Sesamum</taxon>
    </lineage>
</organism>
<dbReference type="EMBL" id="JACGWJ010000011">
    <property type="protein sequence ID" value="KAL0387455.1"/>
    <property type="molecule type" value="Genomic_DNA"/>
</dbReference>
<dbReference type="SUPFAM" id="SSF57756">
    <property type="entry name" value="Retrovirus zinc finger-like domains"/>
    <property type="match status" value="1"/>
</dbReference>
<accession>A0AAW2S4L1</accession>
<dbReference type="SMART" id="SM00343">
    <property type="entry name" value="ZnF_C2HC"/>
    <property type="match status" value="1"/>
</dbReference>
<reference evidence="3" key="2">
    <citation type="journal article" date="2024" name="Plant">
        <title>Genomic evolution and insights into agronomic trait innovations of Sesamum species.</title>
        <authorList>
            <person name="Miao H."/>
            <person name="Wang L."/>
            <person name="Qu L."/>
            <person name="Liu H."/>
            <person name="Sun Y."/>
            <person name="Le M."/>
            <person name="Wang Q."/>
            <person name="Wei S."/>
            <person name="Zheng Y."/>
            <person name="Lin W."/>
            <person name="Duan Y."/>
            <person name="Cao H."/>
            <person name="Xiong S."/>
            <person name="Wang X."/>
            <person name="Wei L."/>
            <person name="Li C."/>
            <person name="Ma Q."/>
            <person name="Ju M."/>
            <person name="Zhao R."/>
            <person name="Li G."/>
            <person name="Mu C."/>
            <person name="Tian Q."/>
            <person name="Mei H."/>
            <person name="Zhang T."/>
            <person name="Gao T."/>
            <person name="Zhang H."/>
        </authorList>
    </citation>
    <scope>NUCLEOTIDE SEQUENCE</scope>
    <source>
        <strain evidence="3">G02</strain>
    </source>
</reference>
<evidence type="ECO:0000259" key="2">
    <source>
        <dbReference type="PROSITE" id="PS50158"/>
    </source>
</evidence>
<dbReference type="InterPro" id="IPR036875">
    <property type="entry name" value="Znf_CCHC_sf"/>
</dbReference>
<keyword evidence="1" id="KW-0862">Zinc</keyword>
<dbReference type="AlphaFoldDB" id="A0AAW2S4L1"/>
<keyword evidence="1" id="KW-0479">Metal-binding</keyword>
<comment type="caution">
    <text evidence="3">The sequence shown here is derived from an EMBL/GenBank/DDBJ whole genome shotgun (WGS) entry which is preliminary data.</text>
</comment>